<dbReference type="RefSeq" id="WP_283240217.1">
    <property type="nucleotide sequence ID" value="NZ_JASGBP010000022.1"/>
</dbReference>
<name>A0ABT6XTY0_9FLAO</name>
<organism evidence="1 2">
    <name type="scientific">Flavobacterium sedimenticola</name>
    <dbReference type="NCBI Taxonomy" id="3043286"/>
    <lineage>
        <taxon>Bacteria</taxon>
        <taxon>Pseudomonadati</taxon>
        <taxon>Bacteroidota</taxon>
        <taxon>Flavobacteriia</taxon>
        <taxon>Flavobacteriales</taxon>
        <taxon>Flavobacteriaceae</taxon>
        <taxon>Flavobacterium</taxon>
    </lineage>
</organism>
<evidence type="ECO:0000313" key="2">
    <source>
        <dbReference type="Proteomes" id="UP001230035"/>
    </source>
</evidence>
<evidence type="ECO:0000313" key="1">
    <source>
        <dbReference type="EMBL" id="MDI9258554.1"/>
    </source>
</evidence>
<feature type="non-terminal residue" evidence="1">
    <location>
        <position position="271"/>
    </location>
</feature>
<protein>
    <recommendedName>
        <fullName evidence="3">HYR domain-containing protein</fullName>
    </recommendedName>
</protein>
<gene>
    <name evidence="1" type="ORF">QHT84_14125</name>
</gene>
<dbReference type="Proteomes" id="UP001230035">
    <property type="component" value="Unassembled WGS sequence"/>
</dbReference>
<evidence type="ECO:0008006" key="3">
    <source>
        <dbReference type="Google" id="ProtNLM"/>
    </source>
</evidence>
<feature type="non-terminal residue" evidence="1">
    <location>
        <position position="1"/>
    </location>
</feature>
<sequence>GCAPSGSFTGQPVAPSLCEGGTTTVTYNVSDKCYSGSVTRTFTITAPAAVITNAPANASASACAYADQAAVNAAFAAFLNGFSVSGGCAPSGSFTGQPVAPSLCEGGTTTVTYNVSDKCYSGSVTRTFTITAPAAVTTNAPANASASACAYADQAAVNAAFAAFLNGFSVSGGCAPSGSFTGQPVAPSLCEGGTTTVTYNVSDKCYSGSVTRTFTITAPAAVTTNAPANASASACAYADQAAVNAAFAAFLNGFSVSGGCAPSGSFTGQPV</sequence>
<reference evidence="1 2" key="1">
    <citation type="submission" date="2023-05" db="EMBL/GenBank/DDBJ databases">
        <title>Flavobacterium sedimenti sp. nov., isolated from the sediment.</title>
        <authorList>
            <person name="Wu N."/>
        </authorList>
    </citation>
    <scope>NUCLEOTIDE SEQUENCE [LARGE SCALE GENOMIC DNA]</scope>
    <source>
        <strain evidence="1 2">YZ-48</strain>
    </source>
</reference>
<accession>A0ABT6XTY0</accession>
<dbReference type="EMBL" id="JASGBP010000022">
    <property type="protein sequence ID" value="MDI9258554.1"/>
    <property type="molecule type" value="Genomic_DNA"/>
</dbReference>
<proteinExistence type="predicted"/>
<comment type="caution">
    <text evidence="1">The sequence shown here is derived from an EMBL/GenBank/DDBJ whole genome shotgun (WGS) entry which is preliminary data.</text>
</comment>
<keyword evidence="2" id="KW-1185">Reference proteome</keyword>